<keyword evidence="2" id="KW-0805">Transcription regulation</keyword>
<keyword evidence="8" id="KW-1185">Reference proteome</keyword>
<dbReference type="Pfam" id="PF03126">
    <property type="entry name" value="Plus-3"/>
    <property type="match status" value="1"/>
</dbReference>
<feature type="region of interest" description="Disordered" evidence="5">
    <location>
        <begin position="114"/>
        <end position="204"/>
    </location>
</feature>
<feature type="compositionally biased region" description="Low complexity" evidence="5">
    <location>
        <begin position="508"/>
        <end position="529"/>
    </location>
</feature>
<dbReference type="Gene3D" id="3.90.70.200">
    <property type="entry name" value="Plus-3 domain"/>
    <property type="match status" value="1"/>
</dbReference>
<feature type="region of interest" description="Disordered" evidence="5">
    <location>
        <begin position="1"/>
        <end position="77"/>
    </location>
</feature>
<dbReference type="GO" id="GO:0016593">
    <property type="term" value="C:Cdc73/Paf1 complex"/>
    <property type="evidence" value="ECO:0007669"/>
    <property type="project" value="TreeGrafter"/>
</dbReference>
<feature type="compositionally biased region" description="Basic residues" evidence="5">
    <location>
        <begin position="22"/>
        <end position="40"/>
    </location>
</feature>
<feature type="domain" description="Plus3" evidence="6">
    <location>
        <begin position="217"/>
        <end position="354"/>
    </location>
</feature>
<keyword evidence="3" id="KW-0804">Transcription</keyword>
<dbReference type="InParanoid" id="A0A165F0T1"/>
<feature type="region of interest" description="Disordered" evidence="5">
    <location>
        <begin position="451"/>
        <end position="535"/>
    </location>
</feature>
<evidence type="ECO:0000256" key="2">
    <source>
        <dbReference type="ARBA" id="ARBA00023015"/>
    </source>
</evidence>
<sequence length="550" mass="62367">MSDSEGGDLSDELLELVGATERKRRKRQAHSKSSLPKRRRPESDNSDESDANAPESEDVQDQTNPYPLEGKYIDEADKQRLMDMSEIDREDILAQRQEELQRIVDKRNLEQMLKAQSGHGEDSVAKAAKRQHAVRGATKEKSRKLDELKARRKAKDEKKRTKATSPRRDRSSSPVDMEMSDEEEEEEDGQITKYEEQEEKERKLYDKLNPEKSEEEPMTIELLESCRVTRNKLARLYNAPWFEECVKGAYVRYLIGNEHGEGVYRICEVTDVREEISPQRAVKSYQLDGRTVNKELQLAHGNALRWFPMDKVSNSPFLQKEFDRIAKTLESEKLSFPSRRQMEKKAAQITKLLNQNITESDITAMLARKQADVNKKHSAAWVAMERSRLSQARTLAARRQDWVEVAEIDTQIAELAASAPTREGSREDSREDILAKVNERNRKANLEAVRKAEMQETERKRRERKLLAAAGGTPRPSTPADPTARLKFASSRAETPTQPGTPNPQVDGAAAPIASPLPPSALSGAAQASQKDDNFKTEVLQSVDIDLGDF</sequence>
<evidence type="ECO:0000313" key="8">
    <source>
        <dbReference type="Proteomes" id="UP000076871"/>
    </source>
</evidence>
<feature type="compositionally biased region" description="Basic and acidic residues" evidence="5">
    <location>
        <begin position="137"/>
        <end position="159"/>
    </location>
</feature>
<dbReference type="Proteomes" id="UP000076871">
    <property type="component" value="Unassembled WGS sequence"/>
</dbReference>
<dbReference type="InterPro" id="IPR036128">
    <property type="entry name" value="Plus3-like_sf"/>
</dbReference>
<dbReference type="PROSITE" id="PS51360">
    <property type="entry name" value="PLUS3"/>
    <property type="match status" value="1"/>
</dbReference>
<evidence type="ECO:0000256" key="5">
    <source>
        <dbReference type="SAM" id="MobiDB-lite"/>
    </source>
</evidence>
<dbReference type="AlphaFoldDB" id="A0A165F0T1"/>
<name>A0A165F0T1_9APHY</name>
<dbReference type="SMART" id="SM00719">
    <property type="entry name" value="Plus3"/>
    <property type="match status" value="1"/>
</dbReference>
<evidence type="ECO:0000256" key="4">
    <source>
        <dbReference type="ARBA" id="ARBA00023242"/>
    </source>
</evidence>
<evidence type="ECO:0000259" key="6">
    <source>
        <dbReference type="PROSITE" id="PS51360"/>
    </source>
</evidence>
<gene>
    <name evidence="7" type="ORF">LAESUDRAFT_724129</name>
</gene>
<dbReference type="SUPFAM" id="SSF159042">
    <property type="entry name" value="Plus3-like"/>
    <property type="match status" value="1"/>
</dbReference>
<dbReference type="STRING" id="1314785.A0A165F0T1"/>
<keyword evidence="4" id="KW-0539">Nucleus</keyword>
<dbReference type="PANTHER" id="PTHR13115">
    <property type="entry name" value="RNA POLYMERASE-ASSOCIATED PROTEIN RTF1 HOMOLOG"/>
    <property type="match status" value="1"/>
</dbReference>
<organism evidence="7 8">
    <name type="scientific">Laetiporus sulphureus 93-53</name>
    <dbReference type="NCBI Taxonomy" id="1314785"/>
    <lineage>
        <taxon>Eukaryota</taxon>
        <taxon>Fungi</taxon>
        <taxon>Dikarya</taxon>
        <taxon>Basidiomycota</taxon>
        <taxon>Agaricomycotina</taxon>
        <taxon>Agaricomycetes</taxon>
        <taxon>Polyporales</taxon>
        <taxon>Laetiporus</taxon>
    </lineage>
</organism>
<dbReference type="PANTHER" id="PTHR13115:SF8">
    <property type="entry name" value="RNA POLYMERASE-ASSOCIATED PROTEIN RTF1 HOMOLOG"/>
    <property type="match status" value="1"/>
</dbReference>
<reference evidence="7 8" key="1">
    <citation type="journal article" date="2016" name="Mol. Biol. Evol.">
        <title>Comparative Genomics of Early-Diverging Mushroom-Forming Fungi Provides Insights into the Origins of Lignocellulose Decay Capabilities.</title>
        <authorList>
            <person name="Nagy L.G."/>
            <person name="Riley R."/>
            <person name="Tritt A."/>
            <person name="Adam C."/>
            <person name="Daum C."/>
            <person name="Floudas D."/>
            <person name="Sun H."/>
            <person name="Yadav J.S."/>
            <person name="Pangilinan J."/>
            <person name="Larsson K.H."/>
            <person name="Matsuura K."/>
            <person name="Barry K."/>
            <person name="Labutti K."/>
            <person name="Kuo R."/>
            <person name="Ohm R.A."/>
            <person name="Bhattacharya S.S."/>
            <person name="Shirouzu T."/>
            <person name="Yoshinaga Y."/>
            <person name="Martin F.M."/>
            <person name="Grigoriev I.V."/>
            <person name="Hibbett D.S."/>
        </authorList>
    </citation>
    <scope>NUCLEOTIDE SEQUENCE [LARGE SCALE GENOMIC DNA]</scope>
    <source>
        <strain evidence="7 8">93-53</strain>
    </source>
</reference>
<feature type="compositionally biased region" description="Acidic residues" evidence="5">
    <location>
        <begin position="178"/>
        <end position="189"/>
    </location>
</feature>
<evidence type="ECO:0000313" key="7">
    <source>
        <dbReference type="EMBL" id="KZT08127.1"/>
    </source>
</evidence>
<dbReference type="GO" id="GO:0003677">
    <property type="term" value="F:DNA binding"/>
    <property type="evidence" value="ECO:0007669"/>
    <property type="project" value="InterPro"/>
</dbReference>
<feature type="region of interest" description="Disordered" evidence="5">
    <location>
        <begin position="416"/>
        <end position="438"/>
    </location>
</feature>
<feature type="compositionally biased region" description="Polar residues" evidence="5">
    <location>
        <begin position="492"/>
        <end position="504"/>
    </location>
</feature>
<proteinExistence type="predicted"/>
<accession>A0A165F0T1</accession>
<dbReference type="OrthoDB" id="166375at2759"/>
<feature type="compositionally biased region" description="Basic and acidic residues" evidence="5">
    <location>
        <begin position="423"/>
        <end position="438"/>
    </location>
</feature>
<dbReference type="RefSeq" id="XP_040765867.1">
    <property type="nucleotide sequence ID" value="XM_040908549.1"/>
</dbReference>
<evidence type="ECO:0000256" key="3">
    <source>
        <dbReference type="ARBA" id="ARBA00023163"/>
    </source>
</evidence>
<comment type="subcellular location">
    <subcellularLocation>
        <location evidence="1">Nucleus</location>
    </subcellularLocation>
</comment>
<feature type="compositionally biased region" description="Basic and acidic residues" evidence="5">
    <location>
        <begin position="193"/>
        <end position="204"/>
    </location>
</feature>
<dbReference type="FunCoup" id="A0A165F0T1">
    <property type="interactions" value="733"/>
</dbReference>
<feature type="compositionally biased region" description="Basic and acidic residues" evidence="5">
    <location>
        <begin position="451"/>
        <end position="460"/>
    </location>
</feature>
<protein>
    <submittedName>
        <fullName evidence="7">Plus-3-domain-containing protein</fullName>
    </submittedName>
</protein>
<dbReference type="GO" id="GO:1990269">
    <property type="term" value="F:RNA polymerase II C-terminal domain phosphoserine binding"/>
    <property type="evidence" value="ECO:0007669"/>
    <property type="project" value="TreeGrafter"/>
</dbReference>
<evidence type="ECO:0000256" key="1">
    <source>
        <dbReference type="ARBA" id="ARBA00004123"/>
    </source>
</evidence>
<dbReference type="InterPro" id="IPR004343">
    <property type="entry name" value="Plus-3_dom"/>
</dbReference>
<dbReference type="GeneID" id="63825578"/>
<dbReference type="EMBL" id="KV427616">
    <property type="protein sequence ID" value="KZT08127.1"/>
    <property type="molecule type" value="Genomic_DNA"/>
</dbReference>
<feature type="compositionally biased region" description="Acidic residues" evidence="5">
    <location>
        <begin position="44"/>
        <end position="60"/>
    </location>
</feature>
<feature type="compositionally biased region" description="Acidic residues" evidence="5">
    <location>
        <begin position="1"/>
        <end position="14"/>
    </location>
</feature>